<evidence type="ECO:0000313" key="1">
    <source>
        <dbReference type="EMBL" id="DAF64876.1"/>
    </source>
</evidence>
<reference evidence="1" key="1">
    <citation type="journal article" date="2021" name="Proc. Natl. Acad. Sci. U.S.A.">
        <title>A Catalog of Tens of Thousands of Viruses from Human Metagenomes Reveals Hidden Associations with Chronic Diseases.</title>
        <authorList>
            <person name="Tisza M.J."/>
            <person name="Buck C.B."/>
        </authorList>
    </citation>
    <scope>NUCLEOTIDE SEQUENCE</scope>
    <source>
        <strain evidence="1">CttqT1</strain>
    </source>
</reference>
<organism evidence="1">
    <name type="scientific">Siphoviridae sp. cttqT1</name>
    <dbReference type="NCBI Taxonomy" id="2827961"/>
    <lineage>
        <taxon>Viruses</taxon>
        <taxon>Duplodnaviria</taxon>
        <taxon>Heunggongvirae</taxon>
        <taxon>Uroviricota</taxon>
        <taxon>Caudoviricetes</taxon>
    </lineage>
</organism>
<name>A0A8S5TP11_9CAUD</name>
<protein>
    <submittedName>
        <fullName evidence="1">Uncharacterized protein</fullName>
    </submittedName>
</protein>
<sequence>MYLKQLKTFLDKIQILSLYCYISSEFLDFSFVKFLFA</sequence>
<proteinExistence type="predicted"/>
<accession>A0A8S5TP11</accession>
<dbReference type="EMBL" id="BK032869">
    <property type="protein sequence ID" value="DAF64876.1"/>
    <property type="molecule type" value="Genomic_DNA"/>
</dbReference>